<keyword evidence="6" id="KW-1185">Reference proteome</keyword>
<dbReference type="Proteomes" id="UP001642540">
    <property type="component" value="Unassembled WGS sequence"/>
</dbReference>
<keyword evidence="2" id="KW-0808">Transferase</keyword>
<organism evidence="5 6">
    <name type="scientific">Orchesella dallaii</name>
    <dbReference type="NCBI Taxonomy" id="48710"/>
    <lineage>
        <taxon>Eukaryota</taxon>
        <taxon>Metazoa</taxon>
        <taxon>Ecdysozoa</taxon>
        <taxon>Arthropoda</taxon>
        <taxon>Hexapoda</taxon>
        <taxon>Collembola</taxon>
        <taxon>Entomobryomorpha</taxon>
        <taxon>Entomobryoidea</taxon>
        <taxon>Orchesellidae</taxon>
        <taxon>Orchesellinae</taxon>
        <taxon>Orchesella</taxon>
    </lineage>
</organism>
<evidence type="ECO:0000259" key="4">
    <source>
        <dbReference type="Pfam" id="PF00644"/>
    </source>
</evidence>
<dbReference type="PANTHER" id="PTHR10459">
    <property type="entry name" value="DNA LIGASE"/>
    <property type="match status" value="1"/>
</dbReference>
<protein>
    <recommendedName>
        <fullName evidence="4">PARP catalytic domain-containing protein</fullName>
    </recommendedName>
</protein>
<feature type="domain" description="PARP catalytic" evidence="4">
    <location>
        <begin position="217"/>
        <end position="313"/>
    </location>
</feature>
<dbReference type="SUPFAM" id="SSF56399">
    <property type="entry name" value="ADP-ribosylation"/>
    <property type="match status" value="1"/>
</dbReference>
<evidence type="ECO:0000256" key="2">
    <source>
        <dbReference type="ARBA" id="ARBA00022679"/>
    </source>
</evidence>
<keyword evidence="3" id="KW-0520">NAD</keyword>
<sequence>MDKYSAPSDNFVRNKEAYRGPNKIKGSFTGSFNASEEMRKHTLLETDHVPEMHPVSTTLNQFNDFRKATTENGVTSADIPSGYSTITRRNSYQRQMSMAPVQNITDLNMPVEFDCLSQSDEKFSMISKYIENSHGLKESQGKVNIHNIYEINKADWIAFQNNLKIIEESDVEQMLLWYKTTAKGVQKLVQGKDDAVVLYDRICRAFPENLRNIRNPTRQLIILCAVSLGKIHESPLGFCHWSLRGSPPAGYNSVIGAGKSGPCWDETDMDDSFIVPNGETTPNQPDEEYKLEFSEYILFEAKRINVKYVVDVEVIPSLLRRQASYGTAI</sequence>
<gene>
    <name evidence="5" type="ORF">ODALV1_LOCUS26220</name>
</gene>
<accession>A0ABP1RUD8</accession>
<keyword evidence="1" id="KW-0328">Glycosyltransferase</keyword>
<dbReference type="PANTHER" id="PTHR10459:SF108">
    <property type="entry name" value="POLY [ADP-RIBOSE] POLYMERASE"/>
    <property type="match status" value="1"/>
</dbReference>
<evidence type="ECO:0000256" key="1">
    <source>
        <dbReference type="ARBA" id="ARBA00022676"/>
    </source>
</evidence>
<proteinExistence type="predicted"/>
<dbReference type="Gene3D" id="3.90.228.10">
    <property type="match status" value="2"/>
</dbReference>
<dbReference type="EMBL" id="CAXLJM020000109">
    <property type="protein sequence ID" value="CAL8135957.1"/>
    <property type="molecule type" value="Genomic_DNA"/>
</dbReference>
<evidence type="ECO:0000256" key="3">
    <source>
        <dbReference type="ARBA" id="ARBA00023027"/>
    </source>
</evidence>
<name>A0ABP1RUD8_9HEXA</name>
<evidence type="ECO:0000313" key="5">
    <source>
        <dbReference type="EMBL" id="CAL8135957.1"/>
    </source>
</evidence>
<dbReference type="InterPro" id="IPR050800">
    <property type="entry name" value="ARTD/PARP"/>
</dbReference>
<comment type="caution">
    <text evidence="5">The sequence shown here is derived from an EMBL/GenBank/DDBJ whole genome shotgun (WGS) entry which is preliminary data.</text>
</comment>
<reference evidence="5 6" key="1">
    <citation type="submission" date="2024-08" db="EMBL/GenBank/DDBJ databases">
        <authorList>
            <person name="Cucini C."/>
            <person name="Frati F."/>
        </authorList>
    </citation>
    <scope>NUCLEOTIDE SEQUENCE [LARGE SCALE GENOMIC DNA]</scope>
</reference>
<evidence type="ECO:0000313" key="6">
    <source>
        <dbReference type="Proteomes" id="UP001642540"/>
    </source>
</evidence>
<dbReference type="InterPro" id="IPR012317">
    <property type="entry name" value="Poly(ADP-ribose)pol_cat_dom"/>
</dbReference>
<dbReference type="Pfam" id="PF00644">
    <property type="entry name" value="PARP"/>
    <property type="match status" value="1"/>
</dbReference>